<dbReference type="Proteomes" id="UP000316621">
    <property type="component" value="Chromosome 7"/>
</dbReference>
<reference evidence="4 5" key="1">
    <citation type="journal article" date="2018" name="Science">
        <title>The opium poppy genome and morphinan production.</title>
        <authorList>
            <person name="Guo L."/>
            <person name="Winzer T."/>
            <person name="Yang X."/>
            <person name="Li Y."/>
            <person name="Ning Z."/>
            <person name="He Z."/>
            <person name="Teodor R."/>
            <person name="Lu Y."/>
            <person name="Bowser T.A."/>
            <person name="Graham I.A."/>
            <person name="Ye K."/>
        </authorList>
    </citation>
    <scope>NUCLEOTIDE SEQUENCE [LARGE SCALE GENOMIC DNA]</scope>
    <source>
        <strain evidence="5">cv. HN1</strain>
        <tissue evidence="4">Leaves</tissue>
    </source>
</reference>
<feature type="compositionally biased region" description="Polar residues" evidence="2">
    <location>
        <begin position="1"/>
        <end position="14"/>
    </location>
</feature>
<organism evidence="4 5">
    <name type="scientific">Papaver somniferum</name>
    <name type="common">Opium poppy</name>
    <dbReference type="NCBI Taxonomy" id="3469"/>
    <lineage>
        <taxon>Eukaryota</taxon>
        <taxon>Viridiplantae</taxon>
        <taxon>Streptophyta</taxon>
        <taxon>Embryophyta</taxon>
        <taxon>Tracheophyta</taxon>
        <taxon>Spermatophyta</taxon>
        <taxon>Magnoliopsida</taxon>
        <taxon>Ranunculales</taxon>
        <taxon>Papaveraceae</taxon>
        <taxon>Papaveroideae</taxon>
        <taxon>Papaver</taxon>
    </lineage>
</organism>
<gene>
    <name evidence="4" type="ORF">C5167_033968</name>
</gene>
<feature type="region of interest" description="Disordered" evidence="2">
    <location>
        <begin position="195"/>
        <end position="232"/>
    </location>
</feature>
<dbReference type="PANTHER" id="PTHR31662:SF8">
    <property type="entry name" value="EXPRESSED PROTEIN"/>
    <property type="match status" value="1"/>
</dbReference>
<evidence type="ECO:0000259" key="3">
    <source>
        <dbReference type="Pfam" id="PF04504"/>
    </source>
</evidence>
<feature type="region of interest" description="Disordered" evidence="2">
    <location>
        <begin position="268"/>
        <end position="293"/>
    </location>
</feature>
<feature type="region of interest" description="Disordered" evidence="2">
    <location>
        <begin position="1"/>
        <end position="63"/>
    </location>
</feature>
<dbReference type="OMA" id="MFYLEQE"/>
<dbReference type="Gramene" id="RZC69056">
    <property type="protein sequence ID" value="RZC69056"/>
    <property type="gene ID" value="C5167_033968"/>
</dbReference>
<feature type="compositionally biased region" description="Polar residues" evidence="2">
    <location>
        <begin position="36"/>
        <end position="51"/>
    </location>
</feature>
<evidence type="ECO:0000256" key="1">
    <source>
        <dbReference type="ARBA" id="ARBA00010820"/>
    </source>
</evidence>
<proteinExistence type="inferred from homology"/>
<dbReference type="OrthoDB" id="1885109at2759"/>
<dbReference type="GO" id="GO:0005634">
    <property type="term" value="C:nucleus"/>
    <property type="evidence" value="ECO:0007669"/>
    <property type="project" value="TreeGrafter"/>
</dbReference>
<evidence type="ECO:0000256" key="2">
    <source>
        <dbReference type="SAM" id="MobiDB-lite"/>
    </source>
</evidence>
<dbReference type="Pfam" id="PF04504">
    <property type="entry name" value="GeBP-like_DBD"/>
    <property type="match status" value="1"/>
</dbReference>
<feature type="compositionally biased region" description="Acidic residues" evidence="2">
    <location>
        <begin position="208"/>
        <end position="223"/>
    </location>
</feature>
<evidence type="ECO:0000313" key="5">
    <source>
        <dbReference type="Proteomes" id="UP000316621"/>
    </source>
</evidence>
<keyword evidence="5" id="KW-1185">Reference proteome</keyword>
<protein>
    <recommendedName>
        <fullName evidence="3">Glabrous enhancer-binding protein-like DBD domain-containing protein</fullName>
    </recommendedName>
</protein>
<accession>A0A4Y7K8B9</accession>
<evidence type="ECO:0000313" key="4">
    <source>
        <dbReference type="EMBL" id="RZC69056.1"/>
    </source>
</evidence>
<dbReference type="InterPro" id="IPR007592">
    <property type="entry name" value="GEBP"/>
</dbReference>
<sequence>MASTPDLTPSSAEPNKQIPIKTAARKLPVKRKTADGDNNNNPDLSPMQDPNPNLAITLHENKSSPSPLKFHRIWSDSDEIQLLQGLIDSTKMGLIFPRDLGLLQFSKGSMSKSYTKNQLYEKHRRLREKFRVISERITRGLDFSLLNSHDQSLFTLSKQLWDTSSSSSPLVPSNTKKIKLESGVKVTASAILSPSPQNENIAAKAEDGGDDDDGIETNSDDNNLESGHEEKLNVPSVVESELGKMVTKTVLDVFDRSLEEVRMGLVGRGLVDPEPNSSTNTTDDKASAGSSRQERAAALMIRCQEQRVAEFDVLARRLRLQRNQIEGVTTTS</sequence>
<dbReference type="GO" id="GO:0006355">
    <property type="term" value="P:regulation of DNA-templated transcription"/>
    <property type="evidence" value="ECO:0007669"/>
    <property type="project" value="InterPro"/>
</dbReference>
<name>A0A4Y7K8B9_PAPSO</name>
<comment type="similarity">
    <text evidence="1">Belongs to the GeBP family.</text>
</comment>
<feature type="domain" description="Glabrous enhancer-binding protein-like DBD" evidence="3">
    <location>
        <begin position="70"/>
        <end position="162"/>
    </location>
</feature>
<dbReference type="InterPro" id="IPR053932">
    <property type="entry name" value="GeBP-like_DBD"/>
</dbReference>
<dbReference type="AlphaFoldDB" id="A0A4Y7K8B9"/>
<dbReference type="PANTHER" id="PTHR31662">
    <property type="entry name" value="BNAANNG10740D PROTEIN-RELATED"/>
    <property type="match status" value="1"/>
</dbReference>
<dbReference type="EMBL" id="CM010721">
    <property type="protein sequence ID" value="RZC69056.1"/>
    <property type="molecule type" value="Genomic_DNA"/>
</dbReference>